<proteinExistence type="predicted"/>
<name>A0A0B0EED9_9BACT</name>
<protein>
    <submittedName>
        <fullName evidence="1">Uncharacterized protein</fullName>
    </submittedName>
</protein>
<evidence type="ECO:0000313" key="1">
    <source>
        <dbReference type="EMBL" id="KHE90974.1"/>
    </source>
</evidence>
<reference evidence="1 2" key="1">
    <citation type="submission" date="2014-10" db="EMBL/GenBank/DDBJ databases">
        <title>Draft genome of anammox bacterium scalindua brodae, obtained using differential coverage binning of sequence data from two enrichment reactors.</title>
        <authorList>
            <person name="Speth D.R."/>
            <person name="Russ L."/>
            <person name="Kartal B."/>
            <person name="Op den Camp H.J."/>
            <person name="Dutilh B.E."/>
            <person name="Jetten M.S."/>
        </authorList>
    </citation>
    <scope>NUCLEOTIDE SEQUENCE [LARGE SCALE GENOMIC DNA]</scope>
    <source>
        <strain evidence="1">RU1</strain>
    </source>
</reference>
<comment type="caution">
    <text evidence="1">The sequence shown here is derived from an EMBL/GenBank/DDBJ whole genome shotgun (WGS) entry which is preliminary data.</text>
</comment>
<accession>A0A0B0EED9</accession>
<dbReference type="Proteomes" id="UP000030652">
    <property type="component" value="Unassembled WGS sequence"/>
</dbReference>
<evidence type="ECO:0000313" key="2">
    <source>
        <dbReference type="Proteomes" id="UP000030652"/>
    </source>
</evidence>
<sequence length="45" mass="5018">MKISSLKVLTDENVSPLIVSYLRQKNIDVADVKEKGWQGTEASIL</sequence>
<gene>
    <name evidence="1" type="ORF">SCABRO_03276</name>
</gene>
<dbReference type="EMBL" id="JRYO01000225">
    <property type="protein sequence ID" value="KHE90974.1"/>
    <property type="molecule type" value="Genomic_DNA"/>
</dbReference>
<dbReference type="AlphaFoldDB" id="A0A0B0EED9"/>
<organism evidence="1 2">
    <name type="scientific">Candidatus Scalindua brodae</name>
    <dbReference type="NCBI Taxonomy" id="237368"/>
    <lineage>
        <taxon>Bacteria</taxon>
        <taxon>Pseudomonadati</taxon>
        <taxon>Planctomycetota</taxon>
        <taxon>Candidatus Brocadiia</taxon>
        <taxon>Candidatus Brocadiales</taxon>
        <taxon>Candidatus Scalinduaceae</taxon>
        <taxon>Candidatus Scalindua</taxon>
    </lineage>
</organism>